<keyword evidence="2" id="KW-0808">Transferase</keyword>
<gene>
    <name evidence="5" type="ORF">H5982_08180</name>
    <name evidence="6" type="ORF">H5982_08845</name>
</gene>
<accession>A0ABS2FRV5</accession>
<evidence type="ECO:0000256" key="1">
    <source>
        <dbReference type="ARBA" id="ARBA00001964"/>
    </source>
</evidence>
<evidence type="ECO:0000256" key="4">
    <source>
        <dbReference type="ARBA" id="ARBA00023052"/>
    </source>
</evidence>
<dbReference type="SUPFAM" id="SSF52518">
    <property type="entry name" value="Thiamin diphosphate-binding fold (THDP-binding)"/>
    <property type="match status" value="1"/>
</dbReference>
<evidence type="ECO:0000256" key="3">
    <source>
        <dbReference type="ARBA" id="ARBA00022723"/>
    </source>
</evidence>
<dbReference type="EMBL" id="JACJLU010000011">
    <property type="protein sequence ID" value="MBM6832071.1"/>
    <property type="molecule type" value="Genomic_DNA"/>
</dbReference>
<protein>
    <submittedName>
        <fullName evidence="5">Transketolase</fullName>
    </submittedName>
</protein>
<feature type="non-terminal residue" evidence="5">
    <location>
        <position position="36"/>
    </location>
</feature>
<dbReference type="InterPro" id="IPR029061">
    <property type="entry name" value="THDP-binding"/>
</dbReference>
<evidence type="ECO:0000256" key="2">
    <source>
        <dbReference type="ARBA" id="ARBA00022679"/>
    </source>
</evidence>
<evidence type="ECO:0000313" key="7">
    <source>
        <dbReference type="Proteomes" id="UP000775500"/>
    </source>
</evidence>
<proteinExistence type="predicted"/>
<dbReference type="PROSITE" id="PS00801">
    <property type="entry name" value="TRANSKETOLASE_1"/>
    <property type="match status" value="1"/>
</dbReference>
<comment type="cofactor">
    <cofactor evidence="1">
        <name>thiamine diphosphate</name>
        <dbReference type="ChEBI" id="CHEBI:58937"/>
    </cofactor>
</comment>
<keyword evidence="3" id="KW-0479">Metal-binding</keyword>
<organism evidence="5 7">
    <name type="scientific">Faecalicoccus acidiformans</name>
    <dbReference type="NCBI Taxonomy" id="915173"/>
    <lineage>
        <taxon>Bacteria</taxon>
        <taxon>Bacillati</taxon>
        <taxon>Bacillota</taxon>
        <taxon>Erysipelotrichia</taxon>
        <taxon>Erysipelotrichales</taxon>
        <taxon>Erysipelotrichaceae</taxon>
        <taxon>Faecalicoccus</taxon>
    </lineage>
</organism>
<dbReference type="Gene3D" id="3.40.50.970">
    <property type="match status" value="1"/>
</dbReference>
<comment type="caution">
    <text evidence="5">The sequence shown here is derived from an EMBL/GenBank/DDBJ whole genome shotgun (WGS) entry which is preliminary data.</text>
</comment>
<evidence type="ECO:0000313" key="5">
    <source>
        <dbReference type="EMBL" id="MBM6832071.1"/>
    </source>
</evidence>
<name>A0ABS2FRV5_9FIRM</name>
<reference evidence="5" key="1">
    <citation type="submission" date="2020-08" db="EMBL/GenBank/DDBJ databases">
        <authorList>
            <person name="Cejkova D."/>
            <person name="Kubasova T."/>
            <person name="Jahodarova E."/>
            <person name="Rychlik I."/>
        </authorList>
    </citation>
    <scope>NUCLEOTIDE SEQUENCE</scope>
    <source>
        <strain evidence="5">An423</strain>
    </source>
</reference>
<evidence type="ECO:0000313" key="6">
    <source>
        <dbReference type="EMBL" id="MBM6832188.1"/>
    </source>
</evidence>
<reference evidence="5 7" key="2">
    <citation type="journal article" date="2021" name="Sci. Rep.">
        <title>The distribution of antibiotic resistance genes in chicken gut microbiota commensals.</title>
        <authorList>
            <person name="Juricova H."/>
            <person name="Matiasovicova J."/>
            <person name="Kubasova T."/>
            <person name="Cejkova D."/>
            <person name="Rychlik I."/>
        </authorList>
    </citation>
    <scope>NUCLEOTIDE SEQUENCE [LARGE SCALE GENOMIC DNA]</scope>
    <source>
        <strain evidence="5 7">An423</strain>
    </source>
</reference>
<dbReference type="EMBL" id="JACJLU010000014">
    <property type="protein sequence ID" value="MBM6832188.1"/>
    <property type="molecule type" value="Genomic_DNA"/>
</dbReference>
<keyword evidence="7" id="KW-1185">Reference proteome</keyword>
<dbReference type="Proteomes" id="UP000775500">
    <property type="component" value="Unassembled WGS sequence"/>
</dbReference>
<sequence>MTELEQHALNIRKNILTMVYTAQSGHPGGSLSAADI</sequence>
<keyword evidence="4" id="KW-0786">Thiamine pyrophosphate</keyword>
<dbReference type="InterPro" id="IPR049557">
    <property type="entry name" value="Transketolase_CS"/>
</dbReference>